<dbReference type="AlphaFoldDB" id="A0A5J9VJN2"/>
<evidence type="ECO:0000313" key="2">
    <source>
        <dbReference type="Proteomes" id="UP000324897"/>
    </source>
</evidence>
<sequence length="206" mass="22708">NLQRYKGQSMLFKVQTQNKINFLNQLNRIPHQFPPRSRQLWPAKHQVLDLSPLELVTDGSTYVEPSCRLAPALAAAARCCSCWKSRLTDQSTSAIRRVAGRAARSGAMHSAASAITFSTAATTALLRRIRGSIATTVSPSLHFRSACACENDLELLTFLLTIREWGAQVEVIENPSFFVVLTIAVKINTLPSSKNIPEKSTAEVQK</sequence>
<comment type="caution">
    <text evidence="1">The sequence shown here is derived from an EMBL/GenBank/DDBJ whole genome shotgun (WGS) entry which is preliminary data.</text>
</comment>
<dbReference type="Gramene" id="TVU36479">
    <property type="protein sequence ID" value="TVU36479"/>
    <property type="gene ID" value="EJB05_18415"/>
</dbReference>
<keyword evidence="2" id="KW-1185">Reference proteome</keyword>
<dbReference type="OrthoDB" id="10631610at2759"/>
<proteinExistence type="predicted"/>
<dbReference type="Proteomes" id="UP000324897">
    <property type="component" value="Unassembled WGS sequence"/>
</dbReference>
<protein>
    <submittedName>
        <fullName evidence="1">Uncharacterized protein</fullName>
    </submittedName>
</protein>
<accession>A0A5J9VJN2</accession>
<dbReference type="EMBL" id="RWGY01000009">
    <property type="protein sequence ID" value="TVU36479.1"/>
    <property type="molecule type" value="Genomic_DNA"/>
</dbReference>
<gene>
    <name evidence="1" type="ORF">EJB05_18415</name>
</gene>
<organism evidence="1 2">
    <name type="scientific">Eragrostis curvula</name>
    <name type="common">weeping love grass</name>
    <dbReference type="NCBI Taxonomy" id="38414"/>
    <lineage>
        <taxon>Eukaryota</taxon>
        <taxon>Viridiplantae</taxon>
        <taxon>Streptophyta</taxon>
        <taxon>Embryophyta</taxon>
        <taxon>Tracheophyta</taxon>
        <taxon>Spermatophyta</taxon>
        <taxon>Magnoliopsida</taxon>
        <taxon>Liliopsida</taxon>
        <taxon>Poales</taxon>
        <taxon>Poaceae</taxon>
        <taxon>PACMAD clade</taxon>
        <taxon>Chloridoideae</taxon>
        <taxon>Eragrostideae</taxon>
        <taxon>Eragrostidinae</taxon>
        <taxon>Eragrostis</taxon>
    </lineage>
</organism>
<evidence type="ECO:0000313" key="1">
    <source>
        <dbReference type="EMBL" id="TVU36479.1"/>
    </source>
</evidence>
<feature type="non-terminal residue" evidence="1">
    <location>
        <position position="1"/>
    </location>
</feature>
<reference evidence="1 2" key="1">
    <citation type="journal article" date="2019" name="Sci. Rep.">
        <title>A high-quality genome of Eragrostis curvula grass provides insights into Poaceae evolution and supports new strategies to enhance forage quality.</title>
        <authorList>
            <person name="Carballo J."/>
            <person name="Santos B.A.C.M."/>
            <person name="Zappacosta D."/>
            <person name="Garbus I."/>
            <person name="Selva J.P."/>
            <person name="Gallo C.A."/>
            <person name="Diaz A."/>
            <person name="Albertini E."/>
            <person name="Caccamo M."/>
            <person name="Echenique V."/>
        </authorList>
    </citation>
    <scope>NUCLEOTIDE SEQUENCE [LARGE SCALE GENOMIC DNA]</scope>
    <source>
        <strain evidence="2">cv. Victoria</strain>
        <tissue evidence="1">Leaf</tissue>
    </source>
</reference>
<name>A0A5J9VJN2_9POAL</name>